<reference evidence="2" key="2">
    <citation type="submission" date="2023-01" db="EMBL/GenBank/DDBJ databases">
        <authorList>
            <person name="Sun Q."/>
            <person name="Evtushenko L."/>
        </authorList>
    </citation>
    <scope>NUCLEOTIDE SEQUENCE</scope>
    <source>
        <strain evidence="2">VKM Ac-1069</strain>
    </source>
</reference>
<evidence type="ECO:0000259" key="1">
    <source>
        <dbReference type="Pfam" id="PF13577"/>
    </source>
</evidence>
<dbReference type="InterPro" id="IPR037401">
    <property type="entry name" value="SnoaL-like"/>
</dbReference>
<dbReference type="Gene3D" id="3.10.450.50">
    <property type="match status" value="1"/>
</dbReference>
<dbReference type="EMBL" id="BSFQ01000005">
    <property type="protein sequence ID" value="GLL10581.1"/>
    <property type="molecule type" value="Genomic_DNA"/>
</dbReference>
<accession>A0A9W6L1R3</accession>
<dbReference type="InterPro" id="IPR032710">
    <property type="entry name" value="NTF2-like_dom_sf"/>
</dbReference>
<gene>
    <name evidence="2" type="ORF">GCM10017577_17210</name>
</gene>
<feature type="domain" description="SnoaL-like" evidence="1">
    <location>
        <begin position="11"/>
        <end position="140"/>
    </location>
</feature>
<dbReference type="CDD" id="cd00531">
    <property type="entry name" value="NTF2_like"/>
    <property type="match status" value="1"/>
</dbReference>
<evidence type="ECO:0000313" key="2">
    <source>
        <dbReference type="EMBL" id="GLL10581.1"/>
    </source>
</evidence>
<proteinExistence type="predicted"/>
<keyword evidence="3" id="KW-1185">Reference proteome</keyword>
<dbReference type="SUPFAM" id="SSF54427">
    <property type="entry name" value="NTF2-like"/>
    <property type="match status" value="1"/>
</dbReference>
<comment type="caution">
    <text evidence="2">The sequence shown here is derived from an EMBL/GenBank/DDBJ whole genome shotgun (WGS) entry which is preliminary data.</text>
</comment>
<dbReference type="RefSeq" id="WP_037041021.1">
    <property type="nucleotide sequence ID" value="NZ_BAAAUZ010000002.1"/>
</dbReference>
<sequence>MYSEEDLRLHLDRAAIQAVLVRYVNANGADDFDGMAACFAEDGGMEGGQSGGRAALRERFSTIRPRSCVMWSVDKIVKTQHLLTNVEIDVQKDDATSFCGATTYVLAERAGEPLVIVRGITYTDTFVRSEDEGWLIKNRTHDLIWSYETPALTGVH</sequence>
<dbReference type="AlphaFoldDB" id="A0A9W6L1R3"/>
<dbReference type="Pfam" id="PF13577">
    <property type="entry name" value="SnoaL_4"/>
    <property type="match status" value="1"/>
</dbReference>
<dbReference type="Proteomes" id="UP001143463">
    <property type="component" value="Unassembled WGS sequence"/>
</dbReference>
<organism evidence="2 3">
    <name type="scientific">Pseudonocardia halophobica</name>
    <dbReference type="NCBI Taxonomy" id="29401"/>
    <lineage>
        <taxon>Bacteria</taxon>
        <taxon>Bacillati</taxon>
        <taxon>Actinomycetota</taxon>
        <taxon>Actinomycetes</taxon>
        <taxon>Pseudonocardiales</taxon>
        <taxon>Pseudonocardiaceae</taxon>
        <taxon>Pseudonocardia</taxon>
    </lineage>
</organism>
<name>A0A9W6L1R3_9PSEU</name>
<protein>
    <recommendedName>
        <fullName evidence="1">SnoaL-like domain-containing protein</fullName>
    </recommendedName>
</protein>
<evidence type="ECO:0000313" key="3">
    <source>
        <dbReference type="Proteomes" id="UP001143463"/>
    </source>
</evidence>
<reference evidence="2" key="1">
    <citation type="journal article" date="2014" name="Int. J. Syst. Evol. Microbiol.">
        <title>Complete genome sequence of Corynebacterium casei LMG S-19264T (=DSM 44701T), isolated from a smear-ripened cheese.</title>
        <authorList>
            <consortium name="US DOE Joint Genome Institute (JGI-PGF)"/>
            <person name="Walter F."/>
            <person name="Albersmeier A."/>
            <person name="Kalinowski J."/>
            <person name="Ruckert C."/>
        </authorList>
    </citation>
    <scope>NUCLEOTIDE SEQUENCE</scope>
    <source>
        <strain evidence="2">VKM Ac-1069</strain>
    </source>
</reference>